<evidence type="ECO:0000259" key="10">
    <source>
        <dbReference type="PROSITE" id="PS50110"/>
    </source>
</evidence>
<feature type="modified residue" description="4-aspartylphosphate" evidence="7">
    <location>
        <position position="67"/>
    </location>
</feature>
<dbReference type="InterPro" id="IPR013655">
    <property type="entry name" value="PAS_fold_3"/>
</dbReference>
<dbReference type="Pfam" id="PF00512">
    <property type="entry name" value="HisKA"/>
    <property type="match status" value="1"/>
</dbReference>
<dbReference type="PANTHER" id="PTHR43711:SF1">
    <property type="entry name" value="HISTIDINE KINASE 1"/>
    <property type="match status" value="1"/>
</dbReference>
<dbReference type="Proteomes" id="UP000253273">
    <property type="component" value="Chromosome"/>
</dbReference>
<dbReference type="InterPro" id="IPR004358">
    <property type="entry name" value="Sig_transdc_His_kin-like_C"/>
</dbReference>
<dbReference type="GO" id="GO:0006355">
    <property type="term" value="P:regulation of DNA-templated transcription"/>
    <property type="evidence" value="ECO:0007669"/>
    <property type="project" value="InterPro"/>
</dbReference>
<dbReference type="SMART" id="SM00387">
    <property type="entry name" value="HATPase_c"/>
    <property type="match status" value="1"/>
</dbReference>
<evidence type="ECO:0000256" key="6">
    <source>
        <dbReference type="ARBA" id="ARBA00023012"/>
    </source>
</evidence>
<dbReference type="GeneID" id="37285585"/>
<dbReference type="InterPro" id="IPR003594">
    <property type="entry name" value="HATPase_dom"/>
</dbReference>
<dbReference type="Pfam" id="PF13426">
    <property type="entry name" value="PAS_9"/>
    <property type="match status" value="1"/>
</dbReference>
<evidence type="ECO:0000259" key="11">
    <source>
        <dbReference type="PROSITE" id="PS50112"/>
    </source>
</evidence>
<dbReference type="SUPFAM" id="SSF52172">
    <property type="entry name" value="CheY-like"/>
    <property type="match status" value="1"/>
</dbReference>
<dbReference type="AlphaFoldDB" id="A0A345DZA8"/>
<feature type="domain" description="PAC" evidence="12">
    <location>
        <begin position="225"/>
        <end position="276"/>
    </location>
</feature>
<dbReference type="EC" id="2.7.13.3" evidence="2"/>
<dbReference type="SUPFAM" id="SSF47384">
    <property type="entry name" value="Homodimeric domain of signal transducing histidine kinase"/>
    <property type="match status" value="1"/>
</dbReference>
<dbReference type="InterPro" id="IPR036097">
    <property type="entry name" value="HisK_dim/P_sf"/>
</dbReference>
<keyword evidence="5" id="KW-0418">Kinase</keyword>
<dbReference type="Gene3D" id="3.30.450.20">
    <property type="entry name" value="PAS domain"/>
    <property type="match status" value="2"/>
</dbReference>
<evidence type="ECO:0000313" key="16">
    <source>
        <dbReference type="Proteomes" id="UP000253273"/>
    </source>
</evidence>
<evidence type="ECO:0000313" key="13">
    <source>
        <dbReference type="EMBL" id="AXG05280.1"/>
    </source>
</evidence>
<dbReference type="PROSITE" id="PS50112">
    <property type="entry name" value="PAS"/>
    <property type="match status" value="2"/>
</dbReference>
<dbReference type="Pfam" id="PF08447">
    <property type="entry name" value="PAS_3"/>
    <property type="match status" value="1"/>
</dbReference>
<dbReference type="SUPFAM" id="SSF55874">
    <property type="entry name" value="ATPase domain of HSP90 chaperone/DNA topoisomerase II/histidine kinase"/>
    <property type="match status" value="1"/>
</dbReference>
<accession>A0A345DZA8</accession>
<dbReference type="InterPro" id="IPR050736">
    <property type="entry name" value="Sensor_HK_Regulatory"/>
</dbReference>
<dbReference type="Gene3D" id="3.30.565.10">
    <property type="entry name" value="Histidine kinase-like ATPase, C-terminal domain"/>
    <property type="match status" value="1"/>
</dbReference>
<reference evidence="13 16" key="2">
    <citation type="submission" date="2018-07" db="EMBL/GenBank/DDBJ databases">
        <title>Genome sequences of Haloplanus sp. CBA1113.</title>
        <authorList>
            <person name="Kim Y.B."/>
            <person name="Roh S.W."/>
        </authorList>
    </citation>
    <scope>NUCLEOTIDE SEQUENCE [LARGE SCALE GENOMIC DNA]</scope>
    <source>
        <strain evidence="13 16">CBA1113</strain>
    </source>
</reference>
<keyword evidence="6" id="KW-0902">Two-component regulatory system</keyword>
<organism evidence="13 16">
    <name type="scientific">Haloplanus rubicundus</name>
    <dbReference type="NCBI Taxonomy" id="1547898"/>
    <lineage>
        <taxon>Archaea</taxon>
        <taxon>Methanobacteriati</taxon>
        <taxon>Methanobacteriota</taxon>
        <taxon>Stenosarchaea group</taxon>
        <taxon>Halobacteria</taxon>
        <taxon>Halobacteriales</taxon>
        <taxon>Haloferacaceae</taxon>
        <taxon>Haloplanus</taxon>
    </lineage>
</organism>
<feature type="domain" description="PAS" evidence="11">
    <location>
        <begin position="281"/>
        <end position="355"/>
    </location>
</feature>
<dbReference type="InterPro" id="IPR000014">
    <property type="entry name" value="PAS"/>
</dbReference>
<dbReference type="EMBL" id="CP031148">
    <property type="protein sequence ID" value="AXG08609.1"/>
    <property type="molecule type" value="Genomic_DNA"/>
</dbReference>
<sequence>MSDDTADDRDGLEPIRVLHVDDDPDFVELAATFLERADDRFVVETATSVDEGLDRLAETDVDCVVSDYEIPDRDGIEFLERVRADHDTLPFILFTGKGSESVASEAISAGVTDYLRKRTGAEQYDLLANRIENAVDATRSRRLLTERTRRLETLISNLPGVVYRCRNESGWPMEAVAGEVERLTGYTDEQLERGDVSWGEDVLHPEDREAIWDAVQEGLVADDAFEVTYRIVTADGTTKWMWERGRVVTSSNGTDVLEGFITDITDRVERERELERRTDELESKYRHLFEEAPIMAVVTRVEDGRPVVDDCNRQFVETLGYDRDDVVDAELASFYTPESRRKLLDGGYDRALTGEFMRENRGLVTADGTVIETVLHAVPRHDAHDEIVGTLALYVDVAERKALERQKERLEEFASIVSHDLRNPLNIAQSRTRLARDDCDTEHLEHVSRAHDRMASLIDDLLILARSGEGVGELESVDLAALAERCWANVPTADATLVVETERAIRADRSRLRQLLQNLFANSVEHGSTGSEGRSPSGSRPAADDAVEHGGADVTVTVGALDDGFYVADDGHGIPESMRETVFEAGYSTAEDGTGFGLRIVERVADAHGWSVDVTESEGGGARFEVRGVEFVERP</sequence>
<name>A0A345DZA8_9EURY</name>
<evidence type="ECO:0000256" key="8">
    <source>
        <dbReference type="SAM" id="MobiDB-lite"/>
    </source>
</evidence>
<dbReference type="Pfam" id="PF02518">
    <property type="entry name" value="HATPase_c"/>
    <property type="match status" value="1"/>
</dbReference>
<evidence type="ECO:0000259" key="12">
    <source>
        <dbReference type="PROSITE" id="PS50113"/>
    </source>
</evidence>
<feature type="domain" description="Response regulatory" evidence="10">
    <location>
        <begin position="16"/>
        <end position="132"/>
    </location>
</feature>
<evidence type="ECO:0000256" key="3">
    <source>
        <dbReference type="ARBA" id="ARBA00022553"/>
    </source>
</evidence>
<dbReference type="InterPro" id="IPR001789">
    <property type="entry name" value="Sig_transdc_resp-reg_receiver"/>
</dbReference>
<accession>A0A345E8T7</accession>
<evidence type="ECO:0000256" key="4">
    <source>
        <dbReference type="ARBA" id="ARBA00022679"/>
    </source>
</evidence>
<dbReference type="SMART" id="SM00388">
    <property type="entry name" value="HisKA"/>
    <property type="match status" value="1"/>
</dbReference>
<keyword evidence="16" id="KW-1185">Reference proteome</keyword>
<protein>
    <recommendedName>
        <fullName evidence="2">histidine kinase</fullName>
        <ecNumber evidence="2">2.7.13.3</ecNumber>
    </recommendedName>
</protein>
<dbReference type="CDD" id="cd00156">
    <property type="entry name" value="REC"/>
    <property type="match status" value="1"/>
</dbReference>
<keyword evidence="3 7" id="KW-0597">Phosphoprotein</keyword>
<evidence type="ECO:0000256" key="2">
    <source>
        <dbReference type="ARBA" id="ARBA00012438"/>
    </source>
</evidence>
<dbReference type="InterPro" id="IPR011006">
    <property type="entry name" value="CheY-like_superfamily"/>
</dbReference>
<dbReference type="GO" id="GO:0000155">
    <property type="term" value="F:phosphorelay sensor kinase activity"/>
    <property type="evidence" value="ECO:0007669"/>
    <property type="project" value="InterPro"/>
</dbReference>
<dbReference type="CDD" id="cd00075">
    <property type="entry name" value="HATPase"/>
    <property type="match status" value="1"/>
</dbReference>
<feature type="domain" description="PAC" evidence="12">
    <location>
        <begin position="357"/>
        <end position="409"/>
    </location>
</feature>
<proteinExistence type="predicted"/>
<dbReference type="SUPFAM" id="SSF55785">
    <property type="entry name" value="PYP-like sensor domain (PAS domain)"/>
    <property type="match status" value="2"/>
</dbReference>
<feature type="region of interest" description="Disordered" evidence="8">
    <location>
        <begin position="523"/>
        <end position="546"/>
    </location>
</feature>
<dbReference type="PROSITE" id="PS50113">
    <property type="entry name" value="PAC"/>
    <property type="match status" value="2"/>
</dbReference>
<evidence type="ECO:0000256" key="7">
    <source>
        <dbReference type="PROSITE-ProRule" id="PRU00169"/>
    </source>
</evidence>
<evidence type="ECO:0000313" key="14">
    <source>
        <dbReference type="EMBL" id="AXG08609.1"/>
    </source>
</evidence>
<evidence type="ECO:0000313" key="15">
    <source>
        <dbReference type="Proteomes" id="UP000252985"/>
    </source>
</evidence>
<dbReference type="InterPro" id="IPR005467">
    <property type="entry name" value="His_kinase_dom"/>
</dbReference>
<dbReference type="Pfam" id="PF00072">
    <property type="entry name" value="Response_reg"/>
    <property type="match status" value="1"/>
</dbReference>
<dbReference type="KEGG" id="haj:DU500_01915"/>
<dbReference type="Gene3D" id="3.40.50.2300">
    <property type="match status" value="1"/>
</dbReference>
<dbReference type="PROSITE" id="PS50110">
    <property type="entry name" value="RESPONSE_REGULATORY"/>
    <property type="match status" value="1"/>
</dbReference>
<feature type="domain" description="Histidine kinase" evidence="9">
    <location>
        <begin position="416"/>
        <end position="627"/>
    </location>
</feature>
<dbReference type="CDD" id="cd00082">
    <property type="entry name" value="HisKA"/>
    <property type="match status" value="1"/>
</dbReference>
<comment type="catalytic activity">
    <reaction evidence="1">
        <text>ATP + protein L-histidine = ADP + protein N-phospho-L-histidine.</text>
        <dbReference type="EC" id="2.7.13.3"/>
    </reaction>
</comment>
<feature type="compositionally biased region" description="Low complexity" evidence="8">
    <location>
        <begin position="527"/>
        <end position="541"/>
    </location>
</feature>
<dbReference type="KEGG" id="haq:DU484_01365"/>
<dbReference type="OrthoDB" id="8127at2157"/>
<gene>
    <name evidence="14" type="ORF">DU484_01365</name>
    <name evidence="13" type="ORF">DU500_01915</name>
</gene>
<dbReference type="InterPro" id="IPR001610">
    <property type="entry name" value="PAC"/>
</dbReference>
<dbReference type="InterPro" id="IPR000700">
    <property type="entry name" value="PAS-assoc_C"/>
</dbReference>
<dbReference type="PANTHER" id="PTHR43711">
    <property type="entry name" value="TWO-COMPONENT HISTIDINE KINASE"/>
    <property type="match status" value="1"/>
</dbReference>
<evidence type="ECO:0000256" key="5">
    <source>
        <dbReference type="ARBA" id="ARBA00022777"/>
    </source>
</evidence>
<evidence type="ECO:0000259" key="9">
    <source>
        <dbReference type="PROSITE" id="PS50109"/>
    </source>
</evidence>
<dbReference type="CDD" id="cd00130">
    <property type="entry name" value="PAS"/>
    <property type="match status" value="2"/>
</dbReference>
<dbReference type="SMART" id="SM00448">
    <property type="entry name" value="REC"/>
    <property type="match status" value="1"/>
</dbReference>
<dbReference type="RefSeq" id="WP_114584430.1">
    <property type="nucleotide sequence ID" value="NZ_CP031148.1"/>
</dbReference>
<reference evidence="14 15" key="1">
    <citation type="submission" date="2018-07" db="EMBL/GenBank/DDBJ databases">
        <title>Genome sequences of Haloplanus sp. CBA1112.</title>
        <authorList>
            <person name="Kim Y.B."/>
            <person name="Roh S.W."/>
        </authorList>
    </citation>
    <scope>NUCLEOTIDE SEQUENCE [LARGE SCALE GENOMIC DNA]</scope>
    <source>
        <strain evidence="14 15">CBA1112</strain>
    </source>
</reference>
<dbReference type="InterPro" id="IPR035965">
    <property type="entry name" value="PAS-like_dom_sf"/>
</dbReference>
<dbReference type="SMART" id="SM00086">
    <property type="entry name" value="PAC"/>
    <property type="match status" value="2"/>
</dbReference>
<dbReference type="SMART" id="SM00091">
    <property type="entry name" value="PAS"/>
    <property type="match status" value="2"/>
</dbReference>
<dbReference type="InterPro" id="IPR003661">
    <property type="entry name" value="HisK_dim/P_dom"/>
</dbReference>
<dbReference type="InterPro" id="IPR036890">
    <property type="entry name" value="HATPase_C_sf"/>
</dbReference>
<feature type="domain" description="PAS" evidence="11">
    <location>
        <begin position="147"/>
        <end position="222"/>
    </location>
</feature>
<dbReference type="Gene3D" id="1.10.287.130">
    <property type="match status" value="1"/>
</dbReference>
<dbReference type="NCBIfam" id="TIGR00229">
    <property type="entry name" value="sensory_box"/>
    <property type="match status" value="2"/>
</dbReference>
<evidence type="ECO:0000256" key="1">
    <source>
        <dbReference type="ARBA" id="ARBA00000085"/>
    </source>
</evidence>
<keyword evidence="4" id="KW-0808">Transferase</keyword>
<dbReference type="PROSITE" id="PS50109">
    <property type="entry name" value="HIS_KIN"/>
    <property type="match status" value="1"/>
</dbReference>
<dbReference type="EMBL" id="CP031150">
    <property type="protein sequence ID" value="AXG05280.1"/>
    <property type="molecule type" value="Genomic_DNA"/>
</dbReference>
<dbReference type="PRINTS" id="PR00344">
    <property type="entry name" value="BCTRLSENSOR"/>
</dbReference>
<dbReference type="Proteomes" id="UP000252985">
    <property type="component" value="Chromosome"/>
</dbReference>